<organism evidence="2 3">
    <name type="scientific">Artemisia annua</name>
    <name type="common">Sweet wormwood</name>
    <dbReference type="NCBI Taxonomy" id="35608"/>
    <lineage>
        <taxon>Eukaryota</taxon>
        <taxon>Viridiplantae</taxon>
        <taxon>Streptophyta</taxon>
        <taxon>Embryophyta</taxon>
        <taxon>Tracheophyta</taxon>
        <taxon>Spermatophyta</taxon>
        <taxon>Magnoliopsida</taxon>
        <taxon>eudicotyledons</taxon>
        <taxon>Gunneridae</taxon>
        <taxon>Pentapetalae</taxon>
        <taxon>asterids</taxon>
        <taxon>campanulids</taxon>
        <taxon>Asterales</taxon>
        <taxon>Asteraceae</taxon>
        <taxon>Asteroideae</taxon>
        <taxon>Anthemideae</taxon>
        <taxon>Artemisiinae</taxon>
        <taxon>Artemisia</taxon>
    </lineage>
</organism>
<keyword evidence="1" id="KW-1133">Transmembrane helix</keyword>
<proteinExistence type="predicted"/>
<evidence type="ECO:0000313" key="3">
    <source>
        <dbReference type="Proteomes" id="UP000245207"/>
    </source>
</evidence>
<keyword evidence="1" id="KW-0812">Transmembrane</keyword>
<dbReference type="Proteomes" id="UP000245207">
    <property type="component" value="Unassembled WGS sequence"/>
</dbReference>
<feature type="transmembrane region" description="Helical" evidence="1">
    <location>
        <begin position="133"/>
        <end position="154"/>
    </location>
</feature>
<evidence type="ECO:0000313" key="2">
    <source>
        <dbReference type="EMBL" id="PWA80734.1"/>
    </source>
</evidence>
<dbReference type="EMBL" id="PKPP01001681">
    <property type="protein sequence ID" value="PWA80734.1"/>
    <property type="molecule type" value="Genomic_DNA"/>
</dbReference>
<evidence type="ECO:0000256" key="1">
    <source>
        <dbReference type="SAM" id="Phobius"/>
    </source>
</evidence>
<gene>
    <name evidence="2" type="ORF">CTI12_AA167830</name>
</gene>
<feature type="transmembrane region" description="Helical" evidence="1">
    <location>
        <begin position="71"/>
        <end position="92"/>
    </location>
</feature>
<protein>
    <submittedName>
        <fullName evidence="2">Uncharacterized protein</fullName>
    </submittedName>
</protein>
<dbReference type="AlphaFoldDB" id="A0A2U1P4N8"/>
<keyword evidence="3" id="KW-1185">Reference proteome</keyword>
<dbReference type="OrthoDB" id="1721773at2759"/>
<reference evidence="2 3" key="1">
    <citation type="journal article" date="2018" name="Mol. Plant">
        <title>The genome of Artemisia annua provides insight into the evolution of Asteraceae family and artemisinin biosynthesis.</title>
        <authorList>
            <person name="Shen Q."/>
            <person name="Zhang L."/>
            <person name="Liao Z."/>
            <person name="Wang S."/>
            <person name="Yan T."/>
            <person name="Shi P."/>
            <person name="Liu M."/>
            <person name="Fu X."/>
            <person name="Pan Q."/>
            <person name="Wang Y."/>
            <person name="Lv Z."/>
            <person name="Lu X."/>
            <person name="Zhang F."/>
            <person name="Jiang W."/>
            <person name="Ma Y."/>
            <person name="Chen M."/>
            <person name="Hao X."/>
            <person name="Li L."/>
            <person name="Tang Y."/>
            <person name="Lv G."/>
            <person name="Zhou Y."/>
            <person name="Sun X."/>
            <person name="Brodelius P.E."/>
            <person name="Rose J.K.C."/>
            <person name="Tang K."/>
        </authorList>
    </citation>
    <scope>NUCLEOTIDE SEQUENCE [LARGE SCALE GENOMIC DNA]</scope>
    <source>
        <strain evidence="3">cv. Huhao1</strain>
        <tissue evidence="2">Leaf</tissue>
    </source>
</reference>
<feature type="transmembrane region" description="Helical" evidence="1">
    <location>
        <begin position="38"/>
        <end position="59"/>
    </location>
</feature>
<keyword evidence="1" id="KW-0472">Membrane</keyword>
<accession>A0A2U1P4N8</accession>
<comment type="caution">
    <text evidence="2">The sequence shown here is derived from an EMBL/GenBank/DDBJ whole genome shotgun (WGS) entry which is preliminary data.</text>
</comment>
<feature type="transmembrane region" description="Helical" evidence="1">
    <location>
        <begin position="174"/>
        <end position="195"/>
    </location>
</feature>
<name>A0A2U1P4N8_ARTAN</name>
<feature type="transmembrane region" description="Helical" evidence="1">
    <location>
        <begin position="201"/>
        <end position="219"/>
    </location>
</feature>
<feature type="transmembrane region" description="Helical" evidence="1">
    <location>
        <begin position="104"/>
        <end position="127"/>
    </location>
</feature>
<sequence>MESNSSSPLLTGKHDHTRATIEHAPPSSTVKPPFLDRYTVTVFLSYWTSLYLMILSFIHGEEQSPFKTHCVLMIISIVAISLSLTSGFLIYTQNYFSPRDSHLTILRAISGFSGPLSNASLLLVFALPENLDWVGYLLIFVFFGTAAMLCFVCWKNGLFKTEGLKEFDRPISDYSTSLTPIPIALSLFIPIKFFWIKLSVIVGTILITIVYNLLVYLRLRKEKRARNLEVHPLMQEG</sequence>